<dbReference type="Gene3D" id="3.30.40.10">
    <property type="entry name" value="Zinc/RING finger domain, C3HC4 (zinc finger)"/>
    <property type="match status" value="1"/>
</dbReference>
<feature type="region of interest" description="Disordered" evidence="1">
    <location>
        <begin position="201"/>
        <end position="255"/>
    </location>
</feature>
<feature type="compositionally biased region" description="Low complexity" evidence="1">
    <location>
        <begin position="156"/>
        <end position="169"/>
    </location>
</feature>
<feature type="compositionally biased region" description="Basic and acidic residues" evidence="1">
    <location>
        <begin position="146"/>
        <end position="155"/>
    </location>
</feature>
<feature type="compositionally biased region" description="Polar residues" evidence="1">
    <location>
        <begin position="572"/>
        <end position="582"/>
    </location>
</feature>
<dbReference type="InterPro" id="IPR013083">
    <property type="entry name" value="Znf_RING/FYVE/PHD"/>
</dbReference>
<feature type="compositionally biased region" description="Polar residues" evidence="1">
    <location>
        <begin position="239"/>
        <end position="249"/>
    </location>
</feature>
<evidence type="ECO:0000313" key="2">
    <source>
        <dbReference type="EMBL" id="EME87430.1"/>
    </source>
</evidence>
<dbReference type="GeneID" id="19341097"/>
<evidence type="ECO:0000313" key="3">
    <source>
        <dbReference type="Proteomes" id="UP000016932"/>
    </source>
</evidence>
<feature type="compositionally biased region" description="Polar residues" evidence="1">
    <location>
        <begin position="57"/>
        <end position="66"/>
    </location>
</feature>
<feature type="region of interest" description="Disordered" evidence="1">
    <location>
        <begin position="32"/>
        <end position="119"/>
    </location>
</feature>
<feature type="compositionally biased region" description="Polar residues" evidence="1">
    <location>
        <begin position="81"/>
        <end position="115"/>
    </location>
</feature>
<feature type="region of interest" description="Disordered" evidence="1">
    <location>
        <begin position="526"/>
        <end position="590"/>
    </location>
</feature>
<dbReference type="AlphaFoldDB" id="N1Q5U2"/>
<dbReference type="VEuPathDB" id="FungiDB:MYCFIDRAFT_75287"/>
<evidence type="ECO:0000256" key="1">
    <source>
        <dbReference type="SAM" id="MobiDB-lite"/>
    </source>
</evidence>
<dbReference type="EMBL" id="KB446555">
    <property type="protein sequence ID" value="EME87430.1"/>
    <property type="molecule type" value="Genomic_DNA"/>
</dbReference>
<dbReference type="RefSeq" id="XP_007920355.1">
    <property type="nucleotide sequence ID" value="XM_007922164.1"/>
</dbReference>
<feature type="compositionally biased region" description="Low complexity" evidence="1">
    <location>
        <begin position="214"/>
        <end position="225"/>
    </location>
</feature>
<dbReference type="KEGG" id="pfj:MYCFIDRAFT_75287"/>
<organism evidence="2 3">
    <name type="scientific">Pseudocercospora fijiensis (strain CIRAD86)</name>
    <name type="common">Black leaf streak disease fungus</name>
    <name type="synonym">Mycosphaerella fijiensis</name>
    <dbReference type="NCBI Taxonomy" id="383855"/>
    <lineage>
        <taxon>Eukaryota</taxon>
        <taxon>Fungi</taxon>
        <taxon>Dikarya</taxon>
        <taxon>Ascomycota</taxon>
        <taxon>Pezizomycotina</taxon>
        <taxon>Dothideomycetes</taxon>
        <taxon>Dothideomycetidae</taxon>
        <taxon>Mycosphaerellales</taxon>
        <taxon>Mycosphaerellaceae</taxon>
        <taxon>Pseudocercospora</taxon>
    </lineage>
</organism>
<dbReference type="SUPFAM" id="SSF57850">
    <property type="entry name" value="RING/U-box"/>
    <property type="match status" value="1"/>
</dbReference>
<feature type="compositionally biased region" description="Basic and acidic residues" evidence="1">
    <location>
        <begin position="203"/>
        <end position="213"/>
    </location>
</feature>
<proteinExistence type="predicted"/>
<dbReference type="eggNOG" id="ENOG502SM8K">
    <property type="taxonomic scope" value="Eukaryota"/>
</dbReference>
<feature type="compositionally biased region" description="Basic and acidic residues" evidence="1">
    <location>
        <begin position="32"/>
        <end position="50"/>
    </location>
</feature>
<accession>N1Q5U2</accession>
<dbReference type="Proteomes" id="UP000016932">
    <property type="component" value="Unassembled WGS sequence"/>
</dbReference>
<sequence>MAVHRGIQSAIFYYLSCAPCADARVKKRRKREAAESRRDRLALEQDEKNVYVHPGEASTTNPNWQSEIELGPHGRRKKKTGNSSQRGLAPSRTSNNGSTKTSSVDLPQRLGSQDSRWNHRVYQREDEELWGSSSNMGASLYAGSLRRPERAKTADSSRSNGSSYYASRNPPVNDMHPATVTKIASREEVMWMMQPLPVAEVMNGKERAPRSRSDSGGSRMSPSRRPSSESRSRSDNENNVPTPHQSSDGSTHDPFVQRSTIAVPDKAVTTKPGGMTQGRTFVARHIHEDSEHLALEVLSLCAHLERWSVSSTAFTRKHNGRPVVIALGSSYMEVAQTARTMKQRVQRNSLLELATSKHRSANNSRCLSTTHQASSIAMSYLPRTPSDRPSTKPLKSILKKSPQLPIEESGNGKAKPYSWTGYKGKADIEARLMANRARQQTEQGTALAMEGAQLDDAQSTFASESPVLGQVCAFGHQAPVNPTRTRCCGNVYCFDCVVQHASQKGANCPNCGRLINPHDLLVVEDADASIGSPRRSERIDSAEPTDRMAGYPKLPTFSETNRYPNLSAYGHQETSSATTPSGSEKWFGAR</sequence>
<feature type="compositionally biased region" description="Basic and acidic residues" evidence="1">
    <location>
        <begin position="534"/>
        <end position="546"/>
    </location>
</feature>
<feature type="region of interest" description="Disordered" evidence="1">
    <location>
        <begin position="143"/>
        <end position="176"/>
    </location>
</feature>
<gene>
    <name evidence="2" type="ORF">MYCFIDRAFT_75287</name>
</gene>
<name>N1Q5U2_PSEFD</name>
<reference evidence="2 3" key="1">
    <citation type="journal article" date="2012" name="PLoS Pathog.">
        <title>Diverse lifestyles and strategies of plant pathogenesis encoded in the genomes of eighteen Dothideomycetes fungi.</title>
        <authorList>
            <person name="Ohm R.A."/>
            <person name="Feau N."/>
            <person name="Henrissat B."/>
            <person name="Schoch C.L."/>
            <person name="Horwitz B.A."/>
            <person name="Barry K.W."/>
            <person name="Condon B.J."/>
            <person name="Copeland A.C."/>
            <person name="Dhillon B."/>
            <person name="Glaser F."/>
            <person name="Hesse C.N."/>
            <person name="Kosti I."/>
            <person name="LaButti K."/>
            <person name="Lindquist E.A."/>
            <person name="Lucas S."/>
            <person name="Salamov A.A."/>
            <person name="Bradshaw R.E."/>
            <person name="Ciuffetti L."/>
            <person name="Hamelin R.C."/>
            <person name="Kema G.H.J."/>
            <person name="Lawrence C."/>
            <person name="Scott J.A."/>
            <person name="Spatafora J.W."/>
            <person name="Turgeon B.G."/>
            <person name="de Wit P.J.G.M."/>
            <person name="Zhong S."/>
            <person name="Goodwin S.B."/>
            <person name="Grigoriev I.V."/>
        </authorList>
    </citation>
    <scope>NUCLEOTIDE SEQUENCE [LARGE SCALE GENOMIC DNA]</scope>
    <source>
        <strain evidence="2 3">CIRAD86</strain>
    </source>
</reference>
<dbReference type="OrthoDB" id="506431at2759"/>
<dbReference type="HOGENOM" id="CLU_462404_0_0_1"/>
<protein>
    <submittedName>
        <fullName evidence="2">Uncharacterized protein</fullName>
    </submittedName>
</protein>
<feature type="compositionally biased region" description="Basic and acidic residues" evidence="1">
    <location>
        <begin position="226"/>
        <end position="236"/>
    </location>
</feature>
<keyword evidence="3" id="KW-1185">Reference proteome</keyword>